<evidence type="ECO:0000256" key="3">
    <source>
        <dbReference type="ARBA" id="ARBA00012438"/>
    </source>
</evidence>
<keyword evidence="10 11" id="KW-0472">Membrane</keyword>
<dbReference type="Gene3D" id="1.10.287.130">
    <property type="match status" value="1"/>
</dbReference>
<dbReference type="PATRIC" id="fig|345073.21.peg.1701"/>
<evidence type="ECO:0000256" key="6">
    <source>
        <dbReference type="ARBA" id="ARBA00022692"/>
    </source>
</evidence>
<dbReference type="GO" id="GO:0000155">
    <property type="term" value="F:phosphorelay sensor kinase activity"/>
    <property type="evidence" value="ECO:0007669"/>
    <property type="project" value="InterPro"/>
</dbReference>
<evidence type="ECO:0000256" key="7">
    <source>
        <dbReference type="ARBA" id="ARBA00022777"/>
    </source>
</evidence>
<accession>A0A0H3ALA2</accession>
<evidence type="ECO:0000256" key="11">
    <source>
        <dbReference type="SAM" id="Phobius"/>
    </source>
</evidence>
<dbReference type="PANTHER" id="PTHR45436">
    <property type="entry name" value="SENSOR HISTIDINE KINASE YKOH"/>
    <property type="match status" value="1"/>
</dbReference>
<dbReference type="SMART" id="SM00387">
    <property type="entry name" value="HATPase_c"/>
    <property type="match status" value="1"/>
</dbReference>
<dbReference type="InterPro" id="IPR003594">
    <property type="entry name" value="HATPase_dom"/>
</dbReference>
<dbReference type="InterPro" id="IPR004358">
    <property type="entry name" value="Sig_transdc_His_kin-like_C"/>
</dbReference>
<evidence type="ECO:0000259" key="13">
    <source>
        <dbReference type="PROSITE" id="PS50885"/>
    </source>
</evidence>
<evidence type="ECO:0000256" key="2">
    <source>
        <dbReference type="ARBA" id="ARBA00004370"/>
    </source>
</evidence>
<dbReference type="InterPro" id="IPR036097">
    <property type="entry name" value="HisK_dim/P_sf"/>
</dbReference>
<dbReference type="SUPFAM" id="SSF55874">
    <property type="entry name" value="ATPase domain of HSP90 chaperone/DNA topoisomerase II/histidine kinase"/>
    <property type="match status" value="1"/>
</dbReference>
<feature type="transmembrane region" description="Helical" evidence="11">
    <location>
        <begin position="21"/>
        <end position="41"/>
    </location>
</feature>
<feature type="transmembrane region" description="Helical" evidence="11">
    <location>
        <begin position="172"/>
        <end position="193"/>
    </location>
</feature>
<reference evidence="14 15" key="1">
    <citation type="submission" date="2007-03" db="EMBL/GenBank/DDBJ databases">
        <authorList>
            <person name="Heidelberg J."/>
        </authorList>
    </citation>
    <scope>NUCLEOTIDE SEQUENCE [LARGE SCALE GENOMIC DNA]</scope>
    <source>
        <strain evidence="15">ATCC 39541 / Classical Ogawa 395 / O395</strain>
    </source>
</reference>
<evidence type="ECO:0000256" key="10">
    <source>
        <dbReference type="ARBA" id="ARBA00023136"/>
    </source>
</evidence>
<dbReference type="PROSITE" id="PS50109">
    <property type="entry name" value="HIS_KIN"/>
    <property type="match status" value="1"/>
</dbReference>
<dbReference type="SMR" id="A0A0H3ALA2"/>
<dbReference type="InterPro" id="IPR036890">
    <property type="entry name" value="HATPase_C_sf"/>
</dbReference>
<dbReference type="EC" id="2.7.13.3" evidence="3"/>
<keyword evidence="7 14" id="KW-0418">Kinase</keyword>
<keyword evidence="8 11" id="KW-1133">Transmembrane helix</keyword>
<dbReference type="KEGG" id="vcr:VC395_1756"/>
<dbReference type="EMBL" id="CP000627">
    <property type="protein sequence ID" value="ABQ21046.1"/>
    <property type="molecule type" value="Genomic_DNA"/>
</dbReference>
<dbReference type="InterPro" id="IPR050428">
    <property type="entry name" value="TCS_sensor_his_kinase"/>
</dbReference>
<dbReference type="KEGG" id="vco:VC0395_A1245"/>
<feature type="domain" description="Histidine kinase" evidence="12">
    <location>
        <begin position="251"/>
        <end position="453"/>
    </location>
</feature>
<keyword evidence="6 11" id="KW-0812">Transmembrane</keyword>
<dbReference type="eggNOG" id="COG0642">
    <property type="taxonomic scope" value="Bacteria"/>
</dbReference>
<evidence type="ECO:0000256" key="5">
    <source>
        <dbReference type="ARBA" id="ARBA00022679"/>
    </source>
</evidence>
<dbReference type="OrthoDB" id="9809567at2"/>
<evidence type="ECO:0000256" key="9">
    <source>
        <dbReference type="ARBA" id="ARBA00023012"/>
    </source>
</evidence>
<dbReference type="InterPro" id="IPR005467">
    <property type="entry name" value="His_kinase_dom"/>
</dbReference>
<dbReference type="PRINTS" id="PR00344">
    <property type="entry name" value="BCTRLSENSOR"/>
</dbReference>
<dbReference type="PANTHER" id="PTHR45436:SF5">
    <property type="entry name" value="SENSOR HISTIDINE KINASE TRCS"/>
    <property type="match status" value="1"/>
</dbReference>
<comment type="subcellular location">
    <subcellularLocation>
        <location evidence="2">Membrane</location>
    </subcellularLocation>
</comment>
<evidence type="ECO:0000313" key="14">
    <source>
        <dbReference type="EMBL" id="ABQ21046.1"/>
    </source>
</evidence>
<evidence type="ECO:0000256" key="4">
    <source>
        <dbReference type="ARBA" id="ARBA00022553"/>
    </source>
</evidence>
<evidence type="ECO:0000256" key="8">
    <source>
        <dbReference type="ARBA" id="ARBA00022989"/>
    </source>
</evidence>
<dbReference type="Proteomes" id="UP000000249">
    <property type="component" value="Chromosome 1"/>
</dbReference>
<dbReference type="Gene3D" id="3.30.565.10">
    <property type="entry name" value="Histidine kinase-like ATPase, C-terminal domain"/>
    <property type="match status" value="1"/>
</dbReference>
<dbReference type="SUPFAM" id="SSF47384">
    <property type="entry name" value="Homodimeric domain of signal transducing histidine kinase"/>
    <property type="match status" value="1"/>
</dbReference>
<evidence type="ECO:0000256" key="1">
    <source>
        <dbReference type="ARBA" id="ARBA00000085"/>
    </source>
</evidence>
<protein>
    <recommendedName>
        <fullName evidence="3">histidine kinase</fullName>
        <ecNumber evidence="3">2.7.13.3</ecNumber>
    </recommendedName>
</protein>
<dbReference type="GO" id="GO:0005886">
    <property type="term" value="C:plasma membrane"/>
    <property type="evidence" value="ECO:0007669"/>
    <property type="project" value="TreeGrafter"/>
</dbReference>
<keyword evidence="4" id="KW-0597">Phosphoprotein</keyword>
<proteinExistence type="predicted"/>
<dbReference type="InterPro" id="IPR003660">
    <property type="entry name" value="HAMP_dom"/>
</dbReference>
<organism evidence="14 15">
    <name type="scientific">Vibrio cholerae serotype O1 (strain ATCC 39541 / Classical Ogawa 395 / O395)</name>
    <dbReference type="NCBI Taxonomy" id="345073"/>
    <lineage>
        <taxon>Bacteria</taxon>
        <taxon>Pseudomonadati</taxon>
        <taxon>Pseudomonadota</taxon>
        <taxon>Gammaproteobacteria</taxon>
        <taxon>Vibrionales</taxon>
        <taxon>Vibrionaceae</taxon>
        <taxon>Vibrio</taxon>
    </lineage>
</organism>
<dbReference type="Pfam" id="PF02518">
    <property type="entry name" value="HATPase_c"/>
    <property type="match status" value="1"/>
</dbReference>
<feature type="domain" description="HAMP" evidence="13">
    <location>
        <begin position="192"/>
        <end position="243"/>
    </location>
</feature>
<comment type="catalytic activity">
    <reaction evidence="1">
        <text>ATP + protein L-histidine = ADP + protein N-phospho-L-histidine.</text>
        <dbReference type="EC" id="2.7.13.3"/>
    </reaction>
</comment>
<sequence>MGISCMPIKSRALRHLSLKTRLLLAAALWLGAMILAAGYLIPNLIHQYLLEDVQNQLQLSMDEITANLEANPQGQLTLTTRLADPRFTQPYSGLYWSATLGDQTLRSRSLWDRFLTEETHVHGTIYLGAKEESLIVLKRTVYLPEFSQPITITIGLDDAPLKATLQRVSKELWMILALLFSGILVLTGVQVTWSLRPLSKMQRELSALRDGQQNALNGDYPQEISPLVNDLNALLFHYQELLERARHHAGNLSHALKTPLSVLKNEVTQLNDAQLRIQLQPSVEQIQQQIDYHLGRARMAGSANILSVKTAPSARVDAISQAFDKVYAERGITLVNELDSDLEVAVEPTDLDEMIGNLLENSYKWANSLIRVHSQILSDDWVQICVEDDGAGISATNREKALKRGVRLDETTPGTGLGLNIVSEMAHSYRGALALGESQLGGLKATLTLKQPTRAAKAVKSH</sequence>
<name>A0A0H3ALA2_VIBC3</name>
<evidence type="ECO:0000313" key="15">
    <source>
        <dbReference type="Proteomes" id="UP000000249"/>
    </source>
</evidence>
<keyword evidence="5 14" id="KW-0808">Transferase</keyword>
<evidence type="ECO:0000259" key="12">
    <source>
        <dbReference type="PROSITE" id="PS50109"/>
    </source>
</evidence>
<keyword evidence="9" id="KW-0902">Two-component regulatory system</keyword>
<dbReference type="AlphaFoldDB" id="A0A0H3ALA2"/>
<gene>
    <name evidence="14" type="ordered locus">VC0395_A1245</name>
</gene>
<dbReference type="PROSITE" id="PS50885">
    <property type="entry name" value="HAMP"/>
    <property type="match status" value="1"/>
</dbReference>